<protein>
    <submittedName>
        <fullName evidence="1 2">Uncharacterized protein</fullName>
    </submittedName>
</protein>
<dbReference type="Gramene" id="KRH04092">
    <property type="protein sequence ID" value="KRH04092"/>
    <property type="gene ID" value="GLYMA_17G139300"/>
</dbReference>
<reference evidence="1 2" key="1">
    <citation type="journal article" date="2010" name="Nature">
        <title>Genome sequence of the palaeopolyploid soybean.</title>
        <authorList>
            <person name="Schmutz J."/>
            <person name="Cannon S.B."/>
            <person name="Schlueter J."/>
            <person name="Ma J."/>
            <person name="Mitros T."/>
            <person name="Nelson W."/>
            <person name="Hyten D.L."/>
            <person name="Song Q."/>
            <person name="Thelen J.J."/>
            <person name="Cheng J."/>
            <person name="Xu D."/>
            <person name="Hellsten U."/>
            <person name="May G.D."/>
            <person name="Yu Y."/>
            <person name="Sakurai T."/>
            <person name="Umezawa T."/>
            <person name="Bhattacharyya M.K."/>
            <person name="Sandhu D."/>
            <person name="Valliyodan B."/>
            <person name="Lindquist E."/>
            <person name="Peto M."/>
            <person name="Grant D."/>
            <person name="Shu S."/>
            <person name="Goodstein D."/>
            <person name="Barry K."/>
            <person name="Futrell-Griggs M."/>
            <person name="Abernathy B."/>
            <person name="Du J."/>
            <person name="Tian Z."/>
            <person name="Zhu L."/>
            <person name="Gill N."/>
            <person name="Joshi T."/>
            <person name="Libault M."/>
            <person name="Sethuraman A."/>
            <person name="Zhang X.-C."/>
            <person name="Shinozaki K."/>
            <person name="Nguyen H.T."/>
            <person name="Wing R.A."/>
            <person name="Cregan P."/>
            <person name="Specht J."/>
            <person name="Grimwood J."/>
            <person name="Rokhsar D."/>
            <person name="Stacey G."/>
            <person name="Shoemaker R.C."/>
            <person name="Jackson S.A."/>
        </authorList>
    </citation>
    <scope>NUCLEOTIDE SEQUENCE [LARGE SCALE GENOMIC DNA]</scope>
    <source>
        <strain evidence="2">cv. Williams 82</strain>
        <tissue evidence="1">Callus</tissue>
    </source>
</reference>
<sequence length="102" mass="11499">MALTCGHVMPPAPVSVLFSSSTIGSNHSASAPLCIKISLLRFVLTRSLLSLFHRHAIFLLQIPTLFHLFQFQSLQNYTKLEIPFPPVTFIDFTLFNRANIRV</sequence>
<proteinExistence type="predicted"/>
<evidence type="ECO:0000313" key="3">
    <source>
        <dbReference type="Proteomes" id="UP000008827"/>
    </source>
</evidence>
<evidence type="ECO:0000313" key="2">
    <source>
        <dbReference type="EnsemblPlants" id="KRH04092"/>
    </source>
</evidence>
<dbReference type="EMBL" id="CM000850">
    <property type="protein sequence ID" value="KRH04092.1"/>
    <property type="molecule type" value="Genomic_DNA"/>
</dbReference>
<dbReference type="InParanoid" id="K7MLK0"/>
<accession>K7MLK0</accession>
<dbReference type="PaxDb" id="3847-GLYMA17G14823.1"/>
<dbReference type="Proteomes" id="UP000008827">
    <property type="component" value="Chromosome 17"/>
</dbReference>
<reference evidence="2" key="2">
    <citation type="submission" date="2018-02" db="UniProtKB">
        <authorList>
            <consortium name="EnsemblPlants"/>
        </authorList>
    </citation>
    <scope>IDENTIFICATION</scope>
    <source>
        <strain evidence="2">Williams 82</strain>
    </source>
</reference>
<keyword evidence="3" id="KW-1185">Reference proteome</keyword>
<name>K7MLK0_SOYBN</name>
<organism evidence="1">
    <name type="scientific">Glycine max</name>
    <name type="common">Soybean</name>
    <name type="synonym">Glycine hispida</name>
    <dbReference type="NCBI Taxonomy" id="3847"/>
    <lineage>
        <taxon>Eukaryota</taxon>
        <taxon>Viridiplantae</taxon>
        <taxon>Streptophyta</taxon>
        <taxon>Embryophyta</taxon>
        <taxon>Tracheophyta</taxon>
        <taxon>Spermatophyta</taxon>
        <taxon>Magnoliopsida</taxon>
        <taxon>eudicotyledons</taxon>
        <taxon>Gunneridae</taxon>
        <taxon>Pentapetalae</taxon>
        <taxon>rosids</taxon>
        <taxon>fabids</taxon>
        <taxon>Fabales</taxon>
        <taxon>Fabaceae</taxon>
        <taxon>Papilionoideae</taxon>
        <taxon>50 kb inversion clade</taxon>
        <taxon>NPAAA clade</taxon>
        <taxon>indigoferoid/millettioid clade</taxon>
        <taxon>Phaseoleae</taxon>
        <taxon>Glycine</taxon>
        <taxon>Glycine subgen. Soja</taxon>
    </lineage>
</organism>
<reference evidence="1" key="3">
    <citation type="submission" date="2018-07" db="EMBL/GenBank/DDBJ databases">
        <title>WGS assembly of Glycine max.</title>
        <authorList>
            <person name="Schmutz J."/>
            <person name="Cannon S."/>
            <person name="Schlueter J."/>
            <person name="Ma J."/>
            <person name="Mitros T."/>
            <person name="Nelson W."/>
            <person name="Hyten D."/>
            <person name="Song Q."/>
            <person name="Thelen J."/>
            <person name="Cheng J."/>
            <person name="Xu D."/>
            <person name="Hellsten U."/>
            <person name="May G."/>
            <person name="Yu Y."/>
            <person name="Sakurai T."/>
            <person name="Umezawa T."/>
            <person name="Bhattacharyya M."/>
            <person name="Sandhu D."/>
            <person name="Valliyodan B."/>
            <person name="Lindquist E."/>
            <person name="Peto M."/>
            <person name="Grant D."/>
            <person name="Shu S."/>
            <person name="Goodstein D."/>
            <person name="Barry K."/>
            <person name="Futrell-Griggs M."/>
            <person name="Abernathy B."/>
            <person name="Du J."/>
            <person name="Tian Z."/>
            <person name="Zhu L."/>
            <person name="Gill N."/>
            <person name="Joshi T."/>
            <person name="Libault M."/>
            <person name="Sethuraman A."/>
            <person name="Zhang X."/>
            <person name="Shinozaki K."/>
            <person name="Nguyen H."/>
            <person name="Wing R."/>
            <person name="Cregan P."/>
            <person name="Specht J."/>
            <person name="Grimwood J."/>
            <person name="Rokhsar D."/>
            <person name="Stacey G."/>
            <person name="Shoemaker R."/>
            <person name="Jackson S."/>
        </authorList>
    </citation>
    <scope>NUCLEOTIDE SEQUENCE</scope>
    <source>
        <tissue evidence="1">Callus</tissue>
    </source>
</reference>
<evidence type="ECO:0000313" key="1">
    <source>
        <dbReference type="EMBL" id="KRH04092.1"/>
    </source>
</evidence>
<dbReference type="AlphaFoldDB" id="K7MLK0"/>
<dbReference type="HOGENOM" id="CLU_2282523_0_0_1"/>
<gene>
    <name evidence="1" type="ORF">GLYMA_17G139300</name>
</gene>
<dbReference type="EnsemblPlants" id="KRH04092">
    <property type="protein sequence ID" value="KRH04092"/>
    <property type="gene ID" value="GLYMA_17G139300"/>
</dbReference>